<dbReference type="PANTHER" id="PTHR10961">
    <property type="entry name" value="PEROXISOMAL SARCOSINE OXIDASE"/>
    <property type="match status" value="1"/>
</dbReference>
<dbReference type="Proteomes" id="UP000030466">
    <property type="component" value="Unassembled WGS sequence"/>
</dbReference>
<sequence length="379" mass="39490">MTRTAVVGAGIVGLAAAHALRARGADVTLYESGPPGSGQSAGQGRIFRHAHEDPRLVALVARSRALWREWEEEFGVELVSPDGAVAIGDGVEDKLRALEPFEDVPVRRLPPEELHERLPLLADWTGPAMLDVRGGAIRTLAAVAALSRRLEGSMLREHVLAVRRTGTGAVEVRTGTTCETYDHVVLCAGRGTAPLARGAGLDLPVEVGAHVRLTFALAPDGPALHGPVPDGAPSGVARGLPTFQDGSGAFGETGVYAAPYPDGRHFSVGLSADTPAHPDGGLADPAALAALADRTVSYVRRALPGLDPRPVDHVHCWVTRLPWGDDGVGIWSEDGLTALTGHNLFKQAPALGEALAGTVLTGTVPGHLHHGERLGRSAG</sequence>
<name>A0A0A6VSA7_KOCRO</name>
<dbReference type="Gene3D" id="3.30.9.10">
    <property type="entry name" value="D-Amino Acid Oxidase, subunit A, domain 2"/>
    <property type="match status" value="1"/>
</dbReference>
<dbReference type="PANTHER" id="PTHR10961:SF46">
    <property type="entry name" value="PEROXISOMAL SARCOSINE OXIDASE"/>
    <property type="match status" value="1"/>
</dbReference>
<evidence type="ECO:0000256" key="3">
    <source>
        <dbReference type="ARBA" id="ARBA00022827"/>
    </source>
</evidence>
<dbReference type="GO" id="GO:0050660">
    <property type="term" value="F:flavin adenine dinucleotide binding"/>
    <property type="evidence" value="ECO:0007669"/>
    <property type="project" value="InterPro"/>
</dbReference>
<dbReference type="GO" id="GO:0008115">
    <property type="term" value="F:sarcosine oxidase activity"/>
    <property type="evidence" value="ECO:0007669"/>
    <property type="project" value="TreeGrafter"/>
</dbReference>
<dbReference type="SUPFAM" id="SSF51905">
    <property type="entry name" value="FAD/NAD(P)-binding domain"/>
    <property type="match status" value="1"/>
</dbReference>
<keyword evidence="4" id="KW-0560">Oxidoreductase</keyword>
<dbReference type="Pfam" id="PF01266">
    <property type="entry name" value="DAO"/>
    <property type="match status" value="1"/>
</dbReference>
<dbReference type="InterPro" id="IPR036188">
    <property type="entry name" value="FAD/NAD-bd_sf"/>
</dbReference>
<reference evidence="6 7" key="1">
    <citation type="journal article" date="2003" name="Int. J. Syst. Evol. Microbiol.">
        <title>Kocuria polaris sp. nov., an orange-pigmented psychrophilic bacterium isolated from an Antarctic cyanobacterial mat sample.</title>
        <authorList>
            <person name="Reddy G.S."/>
            <person name="Prakash J.S."/>
            <person name="Prabahar V."/>
            <person name="Matsumoto G.I."/>
            <person name="Stackebrandt E."/>
            <person name="Shivaji S."/>
        </authorList>
    </citation>
    <scope>NUCLEOTIDE SEQUENCE [LARGE SCALE GENOMIC DNA]</scope>
    <source>
        <strain evidence="6 7">CMS 76or</strain>
    </source>
</reference>
<evidence type="ECO:0000313" key="6">
    <source>
        <dbReference type="EMBL" id="KHD97840.1"/>
    </source>
</evidence>
<evidence type="ECO:0000256" key="2">
    <source>
        <dbReference type="ARBA" id="ARBA00022630"/>
    </source>
</evidence>
<accession>A0A0A6VSA7</accession>
<dbReference type="EMBL" id="JSUH01000005">
    <property type="protein sequence ID" value="KHD97840.1"/>
    <property type="molecule type" value="Genomic_DNA"/>
</dbReference>
<evidence type="ECO:0000259" key="5">
    <source>
        <dbReference type="Pfam" id="PF01266"/>
    </source>
</evidence>
<dbReference type="InterPro" id="IPR045170">
    <property type="entry name" value="MTOX"/>
</dbReference>
<comment type="cofactor">
    <cofactor evidence="1">
        <name>FAD</name>
        <dbReference type="ChEBI" id="CHEBI:57692"/>
    </cofactor>
</comment>
<organism evidence="6 7">
    <name type="scientific">Kocuria rosea subsp. polaris</name>
    <dbReference type="NCBI Taxonomy" id="136273"/>
    <lineage>
        <taxon>Bacteria</taxon>
        <taxon>Bacillati</taxon>
        <taxon>Actinomycetota</taxon>
        <taxon>Actinomycetes</taxon>
        <taxon>Micrococcales</taxon>
        <taxon>Micrococcaceae</taxon>
        <taxon>Kocuria</taxon>
    </lineage>
</organism>
<evidence type="ECO:0000256" key="1">
    <source>
        <dbReference type="ARBA" id="ARBA00001974"/>
    </source>
</evidence>
<evidence type="ECO:0000313" key="7">
    <source>
        <dbReference type="Proteomes" id="UP000030466"/>
    </source>
</evidence>
<keyword evidence="7" id="KW-1185">Reference proteome</keyword>
<evidence type="ECO:0000256" key="4">
    <source>
        <dbReference type="ARBA" id="ARBA00023002"/>
    </source>
</evidence>
<dbReference type="Gene3D" id="3.50.50.60">
    <property type="entry name" value="FAD/NAD(P)-binding domain"/>
    <property type="match status" value="1"/>
</dbReference>
<dbReference type="AlphaFoldDB" id="A0A0A6VSA7"/>
<dbReference type="OrthoDB" id="9801699at2"/>
<gene>
    <name evidence="6" type="ORF">GY22_06895</name>
</gene>
<protein>
    <submittedName>
        <fullName evidence="6">Amino acid oxidase</fullName>
    </submittedName>
</protein>
<proteinExistence type="predicted"/>
<keyword evidence="3" id="KW-0274">FAD</keyword>
<dbReference type="InterPro" id="IPR006076">
    <property type="entry name" value="FAD-dep_OxRdtase"/>
</dbReference>
<keyword evidence="2" id="KW-0285">Flavoprotein</keyword>
<comment type="caution">
    <text evidence="6">The sequence shown here is derived from an EMBL/GenBank/DDBJ whole genome shotgun (WGS) entry which is preliminary data.</text>
</comment>
<feature type="domain" description="FAD dependent oxidoreductase" evidence="5">
    <location>
        <begin position="4"/>
        <end position="356"/>
    </location>
</feature>
<dbReference type="RefSeq" id="WP_035925318.1">
    <property type="nucleotide sequence ID" value="NZ_JSUH01000005.1"/>
</dbReference>